<sequence>MDIFLQWLSMLSFSGGGFDESAVAEGLSNALMMFPLNLNGGNAHRLGKWHCILVAASSPSPLPRPVLLPVIKTSSSGQISEARIECFEASIDMITKAFSQSLVSLSLICPKHLPRLLAIYSLGYNTHQAAESSMYDILLSRDFLEACDALNQNAAQTKSTFETEVDMVPPFAENFSDDEILMLQKIFTEPLTSQRENLAMNFVEDRGIAIMQEVSREPARVLREGDVTTVTVPQQKVTEYRDEGDNITILQGKLSEPALHTQQKSGKYVHNADRKMEFSARLSKEARPTGPRCLYVPDGSYKRDSASGTPLGSLASQENIGFDDLKVHLTPTGIVLSQDIHPAANTGLCSNLTTEFPYQVTKSSTINGESSAGPQLIDILKQSPHQASWSLTLNSKALLTQETAQYAKNNSIAAVDSNISGNLKISQPSGLETMSSFTVNLHQTLRPTFQPQSPVSYAQCGRRAIPGSPSSAGSNVYENLKISQRLADFQGNSSTSQPPTSMTKGRPPMAQDKHGLKRKHFNTFTHPTFSNRSRKASPTVEKLQGAQGGTEPAVVTDSLSTKTSFSHQKHQGYVANPEGPVPHGYMKMWEGNITSNEQGQIVVVNRLVLLVAMLLSTFIPKYFLTLWQAYKKESASEMFSLSTNTKYTVPKASVEASESQRASPWQGK</sequence>
<dbReference type="Pfam" id="PF11265">
    <property type="entry name" value="Med25_VWA"/>
    <property type="match status" value="1"/>
</dbReference>
<feature type="region of interest" description="Disordered" evidence="3">
    <location>
        <begin position="490"/>
        <end position="554"/>
    </location>
</feature>
<dbReference type="Proteomes" id="UP001188597">
    <property type="component" value="Unassembled WGS sequence"/>
</dbReference>
<dbReference type="InterPro" id="IPR021419">
    <property type="entry name" value="Mediator_Med25_VWA"/>
</dbReference>
<reference evidence="5" key="1">
    <citation type="submission" date="2022-12" db="EMBL/GenBank/DDBJ databases">
        <title>Draft genome assemblies for two species of Escallonia (Escalloniales).</title>
        <authorList>
            <person name="Chanderbali A."/>
            <person name="Dervinis C."/>
            <person name="Anghel I."/>
            <person name="Soltis D."/>
            <person name="Soltis P."/>
            <person name="Zapata F."/>
        </authorList>
    </citation>
    <scope>NUCLEOTIDE SEQUENCE</scope>
    <source>
        <strain evidence="5">UCBG64.0493</strain>
        <tissue evidence="5">Leaf</tissue>
    </source>
</reference>
<dbReference type="EMBL" id="JAVXUP010000979">
    <property type="protein sequence ID" value="KAK3017788.1"/>
    <property type="molecule type" value="Genomic_DNA"/>
</dbReference>
<protein>
    <recommendedName>
        <fullName evidence="2">Mediator of RNA polymerase II transcription subunit 25</fullName>
    </recommendedName>
</protein>
<dbReference type="GO" id="GO:0005667">
    <property type="term" value="C:transcription regulator complex"/>
    <property type="evidence" value="ECO:0007669"/>
    <property type="project" value="TreeGrafter"/>
</dbReference>
<accession>A0AA89AX47</accession>
<keyword evidence="6" id="KW-1185">Reference proteome</keyword>
<feature type="compositionally biased region" description="Polar residues" evidence="3">
    <location>
        <begin position="522"/>
        <end position="531"/>
    </location>
</feature>
<comment type="caution">
    <text evidence="5">The sequence shown here is derived from an EMBL/GenBank/DDBJ whole genome shotgun (WGS) entry which is preliminary data.</text>
</comment>
<dbReference type="GO" id="GO:0045944">
    <property type="term" value="P:positive regulation of transcription by RNA polymerase II"/>
    <property type="evidence" value="ECO:0007669"/>
    <property type="project" value="TreeGrafter"/>
</dbReference>
<dbReference type="PANTHER" id="PTHR12433:SF12">
    <property type="entry name" value="MEDIATOR OF RNA POLYMERASE II TRANSCRIPTION SUBUNIT 25"/>
    <property type="match status" value="1"/>
</dbReference>
<feature type="compositionally biased region" description="Polar residues" evidence="3">
    <location>
        <begin position="490"/>
        <end position="503"/>
    </location>
</feature>
<evidence type="ECO:0000313" key="5">
    <source>
        <dbReference type="EMBL" id="KAK3017788.1"/>
    </source>
</evidence>
<evidence type="ECO:0000256" key="2">
    <source>
        <dbReference type="ARBA" id="ARBA00019694"/>
    </source>
</evidence>
<dbReference type="GO" id="GO:0016592">
    <property type="term" value="C:mediator complex"/>
    <property type="evidence" value="ECO:0007669"/>
    <property type="project" value="TreeGrafter"/>
</dbReference>
<evidence type="ECO:0000256" key="1">
    <source>
        <dbReference type="ARBA" id="ARBA00009102"/>
    </source>
</evidence>
<organism evidence="5 6">
    <name type="scientific">Escallonia herrerae</name>
    <dbReference type="NCBI Taxonomy" id="1293975"/>
    <lineage>
        <taxon>Eukaryota</taxon>
        <taxon>Viridiplantae</taxon>
        <taxon>Streptophyta</taxon>
        <taxon>Embryophyta</taxon>
        <taxon>Tracheophyta</taxon>
        <taxon>Spermatophyta</taxon>
        <taxon>Magnoliopsida</taxon>
        <taxon>eudicotyledons</taxon>
        <taxon>Gunneridae</taxon>
        <taxon>Pentapetalae</taxon>
        <taxon>asterids</taxon>
        <taxon>campanulids</taxon>
        <taxon>Escalloniales</taxon>
        <taxon>Escalloniaceae</taxon>
        <taxon>Escallonia</taxon>
    </lineage>
</organism>
<name>A0AA89AX47_9ASTE</name>
<evidence type="ECO:0000256" key="3">
    <source>
        <dbReference type="SAM" id="MobiDB-lite"/>
    </source>
</evidence>
<proteinExistence type="inferred from homology"/>
<gene>
    <name evidence="5" type="ORF">RJ639_003418</name>
</gene>
<dbReference type="AlphaFoldDB" id="A0AA89AX47"/>
<feature type="domain" description="Mediator of RNA polymerase II transcription subunit 25 von Willebrand factor type A" evidence="4">
    <location>
        <begin position="4"/>
        <end position="132"/>
    </location>
</feature>
<evidence type="ECO:0000313" key="6">
    <source>
        <dbReference type="Proteomes" id="UP001188597"/>
    </source>
</evidence>
<evidence type="ECO:0000259" key="4">
    <source>
        <dbReference type="Pfam" id="PF11265"/>
    </source>
</evidence>
<dbReference type="PANTHER" id="PTHR12433">
    <property type="entry name" value="MEDIATOR OF RNA POLYMERASE II TRANSCRIPTION SUBUNIT 25"/>
    <property type="match status" value="1"/>
</dbReference>
<comment type="similarity">
    <text evidence="1">Belongs to the Mediator complex subunit 25 family.</text>
</comment>